<dbReference type="Pfam" id="PF00990">
    <property type="entry name" value="GGDEF"/>
    <property type="match status" value="1"/>
</dbReference>
<comment type="caution">
    <text evidence="6">The sequence shown here is derived from an EMBL/GenBank/DDBJ whole genome shotgun (WGS) entry which is preliminary data.</text>
</comment>
<feature type="transmembrane region" description="Helical" evidence="4">
    <location>
        <begin position="33"/>
        <end position="56"/>
    </location>
</feature>
<dbReference type="PANTHER" id="PTHR45138:SF9">
    <property type="entry name" value="DIGUANYLATE CYCLASE DGCM-RELATED"/>
    <property type="match status" value="1"/>
</dbReference>
<keyword evidence="7" id="KW-1185">Reference proteome</keyword>
<feature type="transmembrane region" description="Helical" evidence="4">
    <location>
        <begin position="165"/>
        <end position="186"/>
    </location>
</feature>
<dbReference type="InterPro" id="IPR000160">
    <property type="entry name" value="GGDEF_dom"/>
</dbReference>
<feature type="transmembrane region" description="Helical" evidence="4">
    <location>
        <begin position="198"/>
        <end position="217"/>
    </location>
</feature>
<gene>
    <name evidence="6" type="ORF">ACFPM8_12975</name>
</gene>
<dbReference type="PROSITE" id="PS50887">
    <property type="entry name" value="GGDEF"/>
    <property type="match status" value="1"/>
</dbReference>
<comment type="catalytic activity">
    <reaction evidence="2">
        <text>2 GTP = 3',3'-c-di-GMP + 2 diphosphate</text>
        <dbReference type="Rhea" id="RHEA:24898"/>
        <dbReference type="ChEBI" id="CHEBI:33019"/>
        <dbReference type="ChEBI" id="CHEBI:37565"/>
        <dbReference type="ChEBI" id="CHEBI:58805"/>
        <dbReference type="EC" id="2.7.7.65"/>
    </reaction>
</comment>
<dbReference type="PANTHER" id="PTHR45138">
    <property type="entry name" value="REGULATORY COMPONENTS OF SENSORY TRANSDUCTION SYSTEM"/>
    <property type="match status" value="1"/>
</dbReference>
<dbReference type="InterPro" id="IPR029787">
    <property type="entry name" value="Nucleotide_cyclase"/>
</dbReference>
<dbReference type="Gene3D" id="3.30.70.270">
    <property type="match status" value="1"/>
</dbReference>
<feature type="transmembrane region" description="Helical" evidence="4">
    <location>
        <begin position="224"/>
        <end position="246"/>
    </location>
</feature>
<evidence type="ECO:0000256" key="1">
    <source>
        <dbReference type="ARBA" id="ARBA00012528"/>
    </source>
</evidence>
<proteinExistence type="predicted"/>
<protein>
    <recommendedName>
        <fullName evidence="1">diguanylate cyclase</fullName>
        <ecNumber evidence="1">2.7.7.65</ecNumber>
    </recommendedName>
</protein>
<dbReference type="EC" id="2.7.7.65" evidence="1"/>
<accession>A0ABW0M9H9</accession>
<dbReference type="SMART" id="SM00267">
    <property type="entry name" value="GGDEF"/>
    <property type="match status" value="1"/>
</dbReference>
<reference evidence="7" key="1">
    <citation type="journal article" date="2019" name="Int. J. Syst. Evol. Microbiol.">
        <title>The Global Catalogue of Microorganisms (GCM) 10K type strain sequencing project: providing services to taxonomists for standard genome sequencing and annotation.</title>
        <authorList>
            <consortium name="The Broad Institute Genomics Platform"/>
            <consortium name="The Broad Institute Genome Sequencing Center for Infectious Disease"/>
            <person name="Wu L."/>
            <person name="Ma J."/>
        </authorList>
    </citation>
    <scope>NUCLEOTIDE SEQUENCE [LARGE SCALE GENOMIC DNA]</scope>
    <source>
        <strain evidence="7">JCM 17066</strain>
    </source>
</reference>
<feature type="transmembrane region" description="Helical" evidence="4">
    <location>
        <begin position="128"/>
        <end position="153"/>
    </location>
</feature>
<dbReference type="InterPro" id="IPR050469">
    <property type="entry name" value="Diguanylate_Cyclase"/>
</dbReference>
<evidence type="ECO:0000256" key="3">
    <source>
        <dbReference type="SAM" id="Coils"/>
    </source>
</evidence>
<keyword evidence="3" id="KW-0175">Coiled coil</keyword>
<keyword evidence="4" id="KW-1133">Transmembrane helix</keyword>
<dbReference type="RefSeq" id="WP_378997977.1">
    <property type="nucleotide sequence ID" value="NZ_JBHSMT010000023.1"/>
</dbReference>
<sequence length="480" mass="53320">MLLDSTQYFDRPSVVPPPDTGRIQRTIRVITQVYSTFLLVLFGLLPLAAIAYLSAFQSPALLFEEHPFHELVIWVATLEGLFVSYVTWRCYKHSGEPFLRWLTLGFLGFTLIYLPHGLFTGMAHEHMWLFLLYGPASRLFMGVCFFVGLLSYGAAVDPAGQRGRVAYWGGWLAVVGLIIVAVGVIALSPLGAHPAVRLSMEIASLVIALLGIVVVFARGIRSPLMTTFFTLSLAFFAQSSIAFVLGKPWNHMWWLAHVIFASGFFLLSYGVVSAYLTTRAFSTVLSQEELMAQLRMSNARTESALAELRATHEQLEHQAATDWLTGAANRRDFLARTDVEISRAARTGAPLSLLALDLDHFKHINDRYGHQAGDDLLKKFVSQMTTILRPSDIIGRFGGDEFVIALPDTTREVAANIGERCRIQLENNVKIVQDPRVKFGMCIGVAEFGLDGNTLEQCLSIADERLYRAKEAGRNQVVAM</sequence>
<evidence type="ECO:0000313" key="7">
    <source>
        <dbReference type="Proteomes" id="UP001596045"/>
    </source>
</evidence>
<feature type="transmembrane region" description="Helical" evidence="4">
    <location>
        <begin position="71"/>
        <end position="91"/>
    </location>
</feature>
<feature type="transmembrane region" description="Helical" evidence="4">
    <location>
        <begin position="98"/>
        <end position="116"/>
    </location>
</feature>
<evidence type="ECO:0000256" key="2">
    <source>
        <dbReference type="ARBA" id="ARBA00034247"/>
    </source>
</evidence>
<feature type="domain" description="GGDEF" evidence="5">
    <location>
        <begin position="349"/>
        <end position="480"/>
    </location>
</feature>
<feature type="transmembrane region" description="Helical" evidence="4">
    <location>
        <begin position="252"/>
        <end position="276"/>
    </location>
</feature>
<keyword evidence="4" id="KW-0472">Membrane</keyword>
<dbReference type="CDD" id="cd01949">
    <property type="entry name" value="GGDEF"/>
    <property type="match status" value="1"/>
</dbReference>
<dbReference type="NCBIfam" id="TIGR00254">
    <property type="entry name" value="GGDEF"/>
    <property type="match status" value="1"/>
</dbReference>
<evidence type="ECO:0000256" key="4">
    <source>
        <dbReference type="SAM" id="Phobius"/>
    </source>
</evidence>
<evidence type="ECO:0000259" key="5">
    <source>
        <dbReference type="PROSITE" id="PS50887"/>
    </source>
</evidence>
<organism evidence="6 7">
    <name type="scientific">Paraherbaspirillum soli</name>
    <dbReference type="NCBI Taxonomy" id="631222"/>
    <lineage>
        <taxon>Bacteria</taxon>
        <taxon>Pseudomonadati</taxon>
        <taxon>Pseudomonadota</taxon>
        <taxon>Betaproteobacteria</taxon>
        <taxon>Burkholderiales</taxon>
        <taxon>Oxalobacteraceae</taxon>
        <taxon>Paraherbaspirillum</taxon>
    </lineage>
</organism>
<feature type="coiled-coil region" evidence="3">
    <location>
        <begin position="291"/>
        <end position="318"/>
    </location>
</feature>
<dbReference type="InterPro" id="IPR043128">
    <property type="entry name" value="Rev_trsase/Diguanyl_cyclase"/>
</dbReference>
<dbReference type="EMBL" id="JBHSMT010000023">
    <property type="protein sequence ID" value="MFC5474868.1"/>
    <property type="molecule type" value="Genomic_DNA"/>
</dbReference>
<evidence type="ECO:0000313" key="6">
    <source>
        <dbReference type="EMBL" id="MFC5474868.1"/>
    </source>
</evidence>
<keyword evidence="4" id="KW-0812">Transmembrane</keyword>
<dbReference type="Proteomes" id="UP001596045">
    <property type="component" value="Unassembled WGS sequence"/>
</dbReference>
<dbReference type="SUPFAM" id="SSF55073">
    <property type="entry name" value="Nucleotide cyclase"/>
    <property type="match status" value="1"/>
</dbReference>
<name>A0ABW0M9H9_9BURK</name>